<dbReference type="NCBIfam" id="NF005679">
    <property type="entry name" value="PRK07475.1"/>
    <property type="match status" value="1"/>
</dbReference>
<name>A0A417YAP0_9BACI</name>
<protein>
    <submittedName>
        <fullName evidence="1">Aspartate/glutamate racemase family protein</fullName>
    </submittedName>
</protein>
<dbReference type="RefSeq" id="WP_118890368.1">
    <property type="nucleotide sequence ID" value="NZ_PHUT01000022.1"/>
</dbReference>
<dbReference type="AlphaFoldDB" id="A0A417YAP0"/>
<keyword evidence="2" id="KW-1185">Reference proteome</keyword>
<dbReference type="OrthoDB" id="1676875at2"/>
<dbReference type="GO" id="GO:0047661">
    <property type="term" value="F:amino-acid racemase activity"/>
    <property type="evidence" value="ECO:0007669"/>
    <property type="project" value="InterPro"/>
</dbReference>
<dbReference type="InterPro" id="IPR001920">
    <property type="entry name" value="Asp/Glu_race"/>
</dbReference>
<dbReference type="Gene3D" id="3.40.50.1860">
    <property type="match status" value="1"/>
</dbReference>
<organism evidence="1 2">
    <name type="scientific">Oceanobacillus profundus</name>
    <dbReference type="NCBI Taxonomy" id="372463"/>
    <lineage>
        <taxon>Bacteria</taxon>
        <taxon>Bacillati</taxon>
        <taxon>Bacillota</taxon>
        <taxon>Bacilli</taxon>
        <taxon>Bacillales</taxon>
        <taxon>Bacillaceae</taxon>
        <taxon>Oceanobacillus</taxon>
    </lineage>
</organism>
<gene>
    <name evidence="1" type="ORF">D1B32_21045</name>
</gene>
<sequence>MGEKPLIGILMLNTNFYRLKGDIGNPETYSFPVAYQVVDHATTDRVVKLGDTRLIEPFVIGAKELENKGVKAITTSCGFLALFQKEIQRELRVPFYSSSLIQIPMVQQITGGIVGVITARRTSLTQTHLQGVEAHHTPIAIAGMDDMPAFTNAIVKETIDLDRKAIACEMQQVASSLLAENPMVKAIVLECTNMPPYKSALREVTSLPIFDINTLTEYVSYGLSNFKV</sequence>
<evidence type="ECO:0000313" key="1">
    <source>
        <dbReference type="EMBL" id="RHW29594.1"/>
    </source>
</evidence>
<dbReference type="EMBL" id="QWEH01000022">
    <property type="protein sequence ID" value="RHW29594.1"/>
    <property type="molecule type" value="Genomic_DNA"/>
</dbReference>
<comment type="caution">
    <text evidence="1">The sequence shown here is derived from an EMBL/GenBank/DDBJ whole genome shotgun (WGS) entry which is preliminary data.</text>
</comment>
<dbReference type="Pfam" id="PF01177">
    <property type="entry name" value="Asp_Glu_race"/>
    <property type="match status" value="1"/>
</dbReference>
<evidence type="ECO:0000313" key="2">
    <source>
        <dbReference type="Proteomes" id="UP000285456"/>
    </source>
</evidence>
<proteinExistence type="predicted"/>
<reference evidence="1 2" key="1">
    <citation type="journal article" date="2007" name="Int. J. Syst. Evol. Microbiol.">
        <title>Oceanobacillus profundus sp. nov., isolated from a deep-sea sediment core.</title>
        <authorList>
            <person name="Kim Y.G."/>
            <person name="Choi D.H."/>
            <person name="Hyun S."/>
            <person name="Cho B.C."/>
        </authorList>
    </citation>
    <scope>NUCLEOTIDE SEQUENCE [LARGE SCALE GENOMIC DNA]</scope>
    <source>
        <strain evidence="1 2">DSM 18246</strain>
    </source>
</reference>
<accession>A0A417YAP0</accession>
<dbReference type="Proteomes" id="UP000285456">
    <property type="component" value="Unassembled WGS sequence"/>
</dbReference>
<dbReference type="InterPro" id="IPR015942">
    <property type="entry name" value="Asp/Glu/hydantoin_racemase"/>
</dbReference>